<dbReference type="PANTHER" id="PTHR43708">
    <property type="entry name" value="CONSERVED EXPRESSED OXIDOREDUCTASE (EUROFUNG)"/>
    <property type="match status" value="1"/>
</dbReference>
<dbReference type="EMBL" id="BMMZ01000007">
    <property type="protein sequence ID" value="GGL69895.1"/>
    <property type="molecule type" value="Genomic_DNA"/>
</dbReference>
<reference evidence="4" key="1">
    <citation type="journal article" date="2014" name="Int. J. Syst. Evol. Microbiol.">
        <title>Complete genome sequence of Corynebacterium casei LMG S-19264T (=DSM 44701T), isolated from a smear-ripened cheese.</title>
        <authorList>
            <consortium name="US DOE Joint Genome Institute (JGI-PGF)"/>
            <person name="Walter F."/>
            <person name="Albersmeier A."/>
            <person name="Kalinowski J."/>
            <person name="Ruckert C."/>
        </authorList>
    </citation>
    <scope>NUCLEOTIDE SEQUENCE</scope>
    <source>
        <strain evidence="4">CGMCC 4.7306</strain>
    </source>
</reference>
<feature type="domain" description="Gfo/Idh/MocA-like oxidoreductase N-terminal" evidence="3">
    <location>
        <begin position="8"/>
        <end position="125"/>
    </location>
</feature>
<evidence type="ECO:0000313" key="4">
    <source>
        <dbReference type="EMBL" id="GGL69895.1"/>
    </source>
</evidence>
<dbReference type="InterPro" id="IPR051317">
    <property type="entry name" value="Gfo/Idh/MocA_oxidoreduct"/>
</dbReference>
<dbReference type="Pfam" id="PF01408">
    <property type="entry name" value="GFO_IDH_MocA"/>
    <property type="match status" value="1"/>
</dbReference>
<name>A0A917SDP8_9ACTN</name>
<comment type="caution">
    <text evidence="4">The sequence shown here is derived from an EMBL/GenBank/DDBJ whole genome shotgun (WGS) entry which is preliminary data.</text>
</comment>
<evidence type="ECO:0000313" key="5">
    <source>
        <dbReference type="Proteomes" id="UP000613840"/>
    </source>
</evidence>
<accession>A0A917SDP8</accession>
<dbReference type="Gene3D" id="3.40.50.720">
    <property type="entry name" value="NAD(P)-binding Rossmann-like Domain"/>
    <property type="match status" value="1"/>
</dbReference>
<dbReference type="InterPro" id="IPR000683">
    <property type="entry name" value="Gfo/Idh/MocA-like_OxRdtase_N"/>
</dbReference>
<comment type="similarity">
    <text evidence="1">Belongs to the Gfo/Idh/MocA family.</text>
</comment>
<dbReference type="InterPro" id="IPR036291">
    <property type="entry name" value="NAD(P)-bd_dom_sf"/>
</dbReference>
<evidence type="ECO:0000259" key="3">
    <source>
        <dbReference type="Pfam" id="PF01408"/>
    </source>
</evidence>
<dbReference type="RefSeq" id="WP_188896235.1">
    <property type="nucleotide sequence ID" value="NZ_BMMZ01000007.1"/>
</dbReference>
<proteinExistence type="inferred from homology"/>
<dbReference type="PANTHER" id="PTHR43708:SF5">
    <property type="entry name" value="CONSERVED EXPRESSED OXIDOREDUCTASE (EUROFUNG)-RELATED"/>
    <property type="match status" value="1"/>
</dbReference>
<dbReference type="AlphaFoldDB" id="A0A917SDP8"/>
<dbReference type="SUPFAM" id="SSF51735">
    <property type="entry name" value="NAD(P)-binding Rossmann-fold domains"/>
    <property type="match status" value="1"/>
</dbReference>
<keyword evidence="2" id="KW-0560">Oxidoreductase</keyword>
<gene>
    <name evidence="4" type="ORF">GCM10011575_30580</name>
</gene>
<protein>
    <recommendedName>
        <fullName evidence="3">Gfo/Idh/MocA-like oxidoreductase N-terminal domain-containing protein</fullName>
    </recommendedName>
</protein>
<evidence type="ECO:0000256" key="1">
    <source>
        <dbReference type="ARBA" id="ARBA00010928"/>
    </source>
</evidence>
<dbReference type="GO" id="GO:0000166">
    <property type="term" value="F:nucleotide binding"/>
    <property type="evidence" value="ECO:0007669"/>
    <property type="project" value="InterPro"/>
</dbReference>
<keyword evidence="5" id="KW-1185">Reference proteome</keyword>
<sequence length="285" mass="30331">MVNTKPHKIAIVGIENSHATHIIEYLNVTTEGKRAEVVALIGADDDHMAELLKLGGIVQRVDDASSLIGSVDGLIVTNRDGGLHAQYAIPFLAAGVPIWVDKPLACGTGDAESILAEATRSGTPLTSYSPLRWAPEVDDLVRAKDQVGDLQAVTVTGPADPASEYGGLFFYGIHCADVAQRLVPGEPSDLQVTRVRDSVIIRYRCTGTDVTLQLVKPDDHQRVPFHATLTGRHDVISTEIALGPGYVEPGIEKFLGMLDSGVPPVAYEEILRAVAVIEAADTPSG</sequence>
<dbReference type="Proteomes" id="UP000613840">
    <property type="component" value="Unassembled WGS sequence"/>
</dbReference>
<evidence type="ECO:0000256" key="2">
    <source>
        <dbReference type="ARBA" id="ARBA00023002"/>
    </source>
</evidence>
<organism evidence="4 5">
    <name type="scientific">Microlunatus endophyticus</name>
    <dbReference type="NCBI Taxonomy" id="1716077"/>
    <lineage>
        <taxon>Bacteria</taxon>
        <taxon>Bacillati</taxon>
        <taxon>Actinomycetota</taxon>
        <taxon>Actinomycetes</taxon>
        <taxon>Propionibacteriales</taxon>
        <taxon>Propionibacteriaceae</taxon>
        <taxon>Microlunatus</taxon>
    </lineage>
</organism>
<reference evidence="4" key="2">
    <citation type="submission" date="2020-09" db="EMBL/GenBank/DDBJ databases">
        <authorList>
            <person name="Sun Q."/>
            <person name="Zhou Y."/>
        </authorList>
    </citation>
    <scope>NUCLEOTIDE SEQUENCE</scope>
    <source>
        <strain evidence="4">CGMCC 4.7306</strain>
    </source>
</reference>
<dbReference type="GO" id="GO:0016491">
    <property type="term" value="F:oxidoreductase activity"/>
    <property type="evidence" value="ECO:0007669"/>
    <property type="project" value="UniProtKB-KW"/>
</dbReference>